<keyword evidence="6 7" id="KW-0998">Cell outer membrane</keyword>
<dbReference type="PROSITE" id="PS52016">
    <property type="entry name" value="TONB_DEPENDENT_REC_3"/>
    <property type="match status" value="1"/>
</dbReference>
<evidence type="ECO:0000256" key="1">
    <source>
        <dbReference type="ARBA" id="ARBA00004571"/>
    </source>
</evidence>
<dbReference type="SUPFAM" id="SSF49464">
    <property type="entry name" value="Carboxypeptidase regulatory domain-like"/>
    <property type="match status" value="1"/>
</dbReference>
<keyword evidence="11" id="KW-1185">Reference proteome</keyword>
<organism evidence="10 11">
    <name type="scientific">Flagellimonas aurea</name>
    <dbReference type="NCBI Taxonomy" id="2915619"/>
    <lineage>
        <taxon>Bacteria</taxon>
        <taxon>Pseudomonadati</taxon>
        <taxon>Bacteroidota</taxon>
        <taxon>Flavobacteriia</taxon>
        <taxon>Flavobacteriales</taxon>
        <taxon>Flavobacteriaceae</taxon>
        <taxon>Flagellimonas</taxon>
    </lineage>
</organism>
<keyword evidence="8" id="KW-0732">Signal</keyword>
<dbReference type="NCBIfam" id="TIGR04056">
    <property type="entry name" value="OMP_RagA_SusC"/>
    <property type="match status" value="1"/>
</dbReference>
<evidence type="ECO:0000256" key="6">
    <source>
        <dbReference type="ARBA" id="ARBA00023237"/>
    </source>
</evidence>
<keyword evidence="10" id="KW-0675">Receptor</keyword>
<keyword evidence="2 7" id="KW-0813">Transport</keyword>
<keyword evidence="4 7" id="KW-0812">Transmembrane</keyword>
<name>A0ABS3G216_9FLAO</name>
<evidence type="ECO:0000256" key="4">
    <source>
        <dbReference type="ARBA" id="ARBA00022692"/>
    </source>
</evidence>
<accession>A0ABS3G216</accession>
<evidence type="ECO:0000256" key="8">
    <source>
        <dbReference type="SAM" id="SignalP"/>
    </source>
</evidence>
<dbReference type="Pfam" id="PF07715">
    <property type="entry name" value="Plug"/>
    <property type="match status" value="1"/>
</dbReference>
<feature type="domain" description="TonB-dependent receptor plug" evidence="9">
    <location>
        <begin position="119"/>
        <end position="242"/>
    </location>
</feature>
<sequence>MKILKTTFCCLFIVILAIQAATAQERIEVNGKVISESEGLPLLGVNVVVEGTTNGAVTDFDGEFTITMDPEGTLVFSYMGFSTKKVPVSGRQSITVELSENQNRLDEVVVIGYGQQKRADVTGSISSVKAEEISQSKVLSFQEAIQGRLAGVQVSSSSGEPGAAMNISIRGANTVFGSSAPLYVIDGVPYDVNNGEVADASVGNGTPSNPLATLNPSSIESVEVLKDASATAIYGARGANGVIIITTKSGKAGDTKITYDGFVSLGTVTRKLPVLNAERYIEYRAALNPETFLFYTDSNQDGLYNSDDIPRDPYELPMHDWQDEMLRTAVSHSHNISISGGDNKGTTFSGGIGVLDQEAIIINNNFQRYTMRLNLDDQHSDKLKMGLNFNMGYSELNGATQSGGGSGIFNGVVQNLVISRPLEFFAPNWDTDGRYINPLSMIDNAEKNVSSLRNNLYAYLEYALMKDLKIHVSGGGFLSSSKGKEFYSKYTNWGNLDNGRAMVQEARANSWNVTSRLNYTLRPNQDHLLTAMVAFEANRYSWENMFMEVADFADESTGVHDISKGRRIKSNSTGKDIINRMSYFGRFNYQFKGKHLLTATFRADGSDKLGPSNRFGYFPSFAYGWQLHKEPFLSNVDDLSNLKLRLSYGITGNDRIPSFRYLARMVNTDYGGDLGLAPDSRANYGLKWEETSQFNAGFDLGLVNDRISITWDYYYKVTTDMLIAALVPKRSGFQQQWQNLGRVDNDGTELQISTRNIEGGDFKWKTDFNISSNRNIVKDLGGVDFIPVNIGGGWITNAGRVIEGESLGNAYGYEFDGVYQISDFNWQNDSDATIPHEQRDYVLNEGVVTVDGINVQPGSFKFKDLNGDGTIDVDNDRTSISRSFPKHFGGINNTFNYKNFDLSVMFNWSYGNEIFNEAKYRLEGGVSNTWMNISEDFFSNRWTPENPTNQYGTFADDLWNRTSLLASSYYVEDASWLRLQNISFGYALPGKWIKEMGIDYARIYFTGTNLYTWTNYSGFDPEIHSGNSLLPGYDRLTYPRTKTFTFGASFTF</sequence>
<dbReference type="Gene3D" id="2.170.130.10">
    <property type="entry name" value="TonB-dependent receptor, plug domain"/>
    <property type="match status" value="1"/>
</dbReference>
<protein>
    <submittedName>
        <fullName evidence="10">TonB-dependent receptor</fullName>
    </submittedName>
</protein>
<dbReference type="InterPro" id="IPR008969">
    <property type="entry name" value="CarboxyPept-like_regulatory"/>
</dbReference>
<keyword evidence="5 7" id="KW-0472">Membrane</keyword>
<dbReference type="InterPro" id="IPR023996">
    <property type="entry name" value="TonB-dep_OMP_SusC/RagA"/>
</dbReference>
<comment type="caution">
    <text evidence="10">The sequence shown here is derived from an EMBL/GenBank/DDBJ whole genome shotgun (WGS) entry which is preliminary data.</text>
</comment>
<dbReference type="Gene3D" id="2.60.40.1120">
    <property type="entry name" value="Carboxypeptidase-like, regulatory domain"/>
    <property type="match status" value="1"/>
</dbReference>
<dbReference type="InterPro" id="IPR012910">
    <property type="entry name" value="Plug_dom"/>
</dbReference>
<feature type="signal peptide" evidence="8">
    <location>
        <begin position="1"/>
        <end position="23"/>
    </location>
</feature>
<comment type="subcellular location">
    <subcellularLocation>
        <location evidence="1 7">Cell outer membrane</location>
        <topology evidence="1 7">Multi-pass membrane protein</topology>
    </subcellularLocation>
</comment>
<feature type="chain" id="PRO_5046071043" evidence="8">
    <location>
        <begin position="24"/>
        <end position="1052"/>
    </location>
</feature>
<dbReference type="Gene3D" id="2.40.170.20">
    <property type="entry name" value="TonB-dependent receptor, beta-barrel domain"/>
    <property type="match status" value="1"/>
</dbReference>
<evidence type="ECO:0000256" key="7">
    <source>
        <dbReference type="PROSITE-ProRule" id="PRU01360"/>
    </source>
</evidence>
<dbReference type="Proteomes" id="UP000664044">
    <property type="component" value="Unassembled WGS sequence"/>
</dbReference>
<evidence type="ECO:0000256" key="2">
    <source>
        <dbReference type="ARBA" id="ARBA00022448"/>
    </source>
</evidence>
<dbReference type="InterPro" id="IPR036942">
    <property type="entry name" value="Beta-barrel_TonB_sf"/>
</dbReference>
<comment type="similarity">
    <text evidence="7">Belongs to the TonB-dependent receptor family.</text>
</comment>
<gene>
    <name evidence="10" type="ORF">J0656_05430</name>
</gene>
<evidence type="ECO:0000259" key="9">
    <source>
        <dbReference type="Pfam" id="PF07715"/>
    </source>
</evidence>
<dbReference type="Pfam" id="PF13715">
    <property type="entry name" value="CarbopepD_reg_2"/>
    <property type="match status" value="1"/>
</dbReference>
<evidence type="ECO:0000313" key="10">
    <source>
        <dbReference type="EMBL" id="MBO0353452.1"/>
    </source>
</evidence>
<dbReference type="RefSeq" id="WP_207032094.1">
    <property type="nucleotide sequence ID" value="NZ_JAFLNL010000002.1"/>
</dbReference>
<keyword evidence="3 7" id="KW-1134">Transmembrane beta strand</keyword>
<proteinExistence type="inferred from homology"/>
<dbReference type="EMBL" id="JAFLNL010000002">
    <property type="protein sequence ID" value="MBO0353452.1"/>
    <property type="molecule type" value="Genomic_DNA"/>
</dbReference>
<dbReference type="InterPro" id="IPR039426">
    <property type="entry name" value="TonB-dep_rcpt-like"/>
</dbReference>
<evidence type="ECO:0000313" key="11">
    <source>
        <dbReference type="Proteomes" id="UP000664044"/>
    </source>
</evidence>
<evidence type="ECO:0000256" key="5">
    <source>
        <dbReference type="ARBA" id="ARBA00023136"/>
    </source>
</evidence>
<dbReference type="InterPro" id="IPR023997">
    <property type="entry name" value="TonB-dep_OMP_SusC/RagA_CS"/>
</dbReference>
<dbReference type="SUPFAM" id="SSF56935">
    <property type="entry name" value="Porins"/>
    <property type="match status" value="1"/>
</dbReference>
<evidence type="ECO:0000256" key="3">
    <source>
        <dbReference type="ARBA" id="ARBA00022452"/>
    </source>
</evidence>
<dbReference type="NCBIfam" id="TIGR04057">
    <property type="entry name" value="SusC_RagA_signa"/>
    <property type="match status" value="1"/>
</dbReference>
<reference evidence="10 11" key="1">
    <citation type="submission" date="2021-03" db="EMBL/GenBank/DDBJ databases">
        <title>Muricauda lutimaris sp. nov. and Muricauda ruestringensis sp. nov, two marine members of the Flavobacteriaceae isolated from deep sea sediments of Western Pacific.</title>
        <authorList>
            <person name="Zhao S."/>
            <person name="Liu R."/>
        </authorList>
    </citation>
    <scope>NUCLEOTIDE SEQUENCE [LARGE SCALE GENOMIC DNA]</scope>
    <source>
        <strain evidence="10 11">BC31-1-A7</strain>
    </source>
</reference>
<dbReference type="InterPro" id="IPR037066">
    <property type="entry name" value="Plug_dom_sf"/>
</dbReference>